<dbReference type="PANTHER" id="PTHR31613">
    <property type="entry name" value="AUGURIN"/>
    <property type="match status" value="1"/>
</dbReference>
<evidence type="ECO:0000256" key="7">
    <source>
        <dbReference type="ARBA" id="ARBA00022525"/>
    </source>
</evidence>
<dbReference type="Pfam" id="PF15187">
    <property type="entry name" value="Augurin"/>
    <property type="match status" value="1"/>
</dbReference>
<dbReference type="Proteomes" id="UP000324632">
    <property type="component" value="Chromosome 13"/>
</dbReference>
<keyword evidence="10" id="KW-0472">Membrane</keyword>
<comment type="similarity">
    <text evidence="4">Belongs to the augurin family.</text>
</comment>
<evidence type="ECO:0000256" key="4">
    <source>
        <dbReference type="ARBA" id="ARBA00011014"/>
    </source>
</evidence>
<evidence type="ECO:0000256" key="11">
    <source>
        <dbReference type="SAM" id="SignalP"/>
    </source>
</evidence>
<dbReference type="GO" id="GO:0016324">
    <property type="term" value="C:apical plasma membrane"/>
    <property type="evidence" value="ECO:0007669"/>
    <property type="project" value="UniProtKB-SubCell"/>
</dbReference>
<keyword evidence="9 11" id="KW-0732">Signal</keyword>
<evidence type="ECO:0000256" key="10">
    <source>
        <dbReference type="ARBA" id="ARBA00023136"/>
    </source>
</evidence>
<evidence type="ECO:0000313" key="13">
    <source>
        <dbReference type="Proteomes" id="UP000324632"/>
    </source>
</evidence>
<evidence type="ECO:0000256" key="2">
    <source>
        <dbReference type="ARBA" id="ARBA00004496"/>
    </source>
</evidence>
<keyword evidence="5" id="KW-1003">Cell membrane</keyword>
<dbReference type="PANTHER" id="PTHR31613:SF2">
    <property type="entry name" value="AUGURIN"/>
    <property type="match status" value="1"/>
</dbReference>
<dbReference type="GO" id="GO:0007417">
    <property type="term" value="P:central nervous system development"/>
    <property type="evidence" value="ECO:0007669"/>
    <property type="project" value="TreeGrafter"/>
</dbReference>
<evidence type="ECO:0000256" key="9">
    <source>
        <dbReference type="ARBA" id="ARBA00022729"/>
    </source>
</evidence>
<name>A0A5A9NWL9_9TELE</name>
<evidence type="ECO:0000313" key="12">
    <source>
        <dbReference type="EMBL" id="KAA0713191.1"/>
    </source>
</evidence>
<evidence type="ECO:0000256" key="1">
    <source>
        <dbReference type="ARBA" id="ARBA00004221"/>
    </source>
</evidence>
<dbReference type="GO" id="GO:0031145">
    <property type="term" value="P:anaphase-promoting complex-dependent catabolic process"/>
    <property type="evidence" value="ECO:0007669"/>
    <property type="project" value="TreeGrafter"/>
</dbReference>
<dbReference type="EMBL" id="SOYY01000013">
    <property type="protein sequence ID" value="KAA0713191.1"/>
    <property type="molecule type" value="Genomic_DNA"/>
</dbReference>
<dbReference type="GO" id="GO:0042127">
    <property type="term" value="P:regulation of cell population proliferation"/>
    <property type="evidence" value="ECO:0007669"/>
    <property type="project" value="TreeGrafter"/>
</dbReference>
<dbReference type="GO" id="GO:0005737">
    <property type="term" value="C:cytoplasm"/>
    <property type="evidence" value="ECO:0007669"/>
    <property type="project" value="UniProtKB-SubCell"/>
</dbReference>
<protein>
    <submittedName>
        <fullName evidence="12">Augurin-B</fullName>
    </submittedName>
</protein>
<dbReference type="GO" id="GO:0070314">
    <property type="term" value="P:G1 to G0 transition"/>
    <property type="evidence" value="ECO:0007669"/>
    <property type="project" value="TreeGrafter"/>
</dbReference>
<evidence type="ECO:0000256" key="6">
    <source>
        <dbReference type="ARBA" id="ARBA00022490"/>
    </source>
</evidence>
<dbReference type="InterPro" id="IPR028173">
    <property type="entry name" value="Augurin"/>
</dbReference>
<evidence type="ECO:0000256" key="5">
    <source>
        <dbReference type="ARBA" id="ARBA00022475"/>
    </source>
</evidence>
<dbReference type="AlphaFoldDB" id="A0A5A9NWL9"/>
<comment type="caution">
    <text evidence="12">The sequence shown here is derived from an EMBL/GenBank/DDBJ whole genome shotgun (WGS) entry which is preliminary data.</text>
</comment>
<evidence type="ECO:0000256" key="3">
    <source>
        <dbReference type="ARBA" id="ARBA00004613"/>
    </source>
</evidence>
<keyword evidence="8" id="KW-0165">Cleavage on pair of basic residues</keyword>
<comment type="subcellular location">
    <subcellularLocation>
        <location evidence="1">Apical cell membrane</location>
    </subcellularLocation>
    <subcellularLocation>
        <location evidence="2">Cytoplasm</location>
    </subcellularLocation>
    <subcellularLocation>
        <location evidence="3">Secreted</location>
    </subcellularLocation>
</comment>
<accession>A0A5A9NWL9</accession>
<feature type="chain" id="PRO_5023032375" evidence="11">
    <location>
        <begin position="23"/>
        <end position="306"/>
    </location>
</feature>
<feature type="signal peptide" evidence="11">
    <location>
        <begin position="1"/>
        <end position="22"/>
    </location>
</feature>
<sequence length="306" mass="32777">MSLPSHCVQAVLLISIISFSAPASVKELKARTTEQIAVSQSKAKEFLSVLHRSKRNVWDRSRPDVQQWIQQFMYMGYDEATFLDIARSQMATSPEPVRRWLPVQNPLENAASPESARMTAGSRFKCLVSSLEDTTLTSFRLAGFPKVLPLKSTLEVVAASLLCVWAFRCSSAQEAVCNSTQSPALSMMAASPEPVHQVAKSPDPNHKMVASPVPPAITVDSLVVSSPVVPSLELALSVVDGALWCVCAVYCSSAREATDKMDALDSSVPGASVKMAALTSPVTPRLSALPAVPWLPALTASATTPP</sequence>
<gene>
    <name evidence="12" type="ORF">E1301_Tti018412</name>
</gene>
<keyword evidence="7" id="KW-0964">Secreted</keyword>
<proteinExistence type="inferred from homology"/>
<organism evidence="12 13">
    <name type="scientific">Triplophysa tibetana</name>
    <dbReference type="NCBI Taxonomy" id="1572043"/>
    <lineage>
        <taxon>Eukaryota</taxon>
        <taxon>Metazoa</taxon>
        <taxon>Chordata</taxon>
        <taxon>Craniata</taxon>
        <taxon>Vertebrata</taxon>
        <taxon>Euteleostomi</taxon>
        <taxon>Actinopterygii</taxon>
        <taxon>Neopterygii</taxon>
        <taxon>Teleostei</taxon>
        <taxon>Ostariophysi</taxon>
        <taxon>Cypriniformes</taxon>
        <taxon>Nemacheilidae</taxon>
        <taxon>Triplophysa</taxon>
    </lineage>
</organism>
<dbReference type="GO" id="GO:0005615">
    <property type="term" value="C:extracellular space"/>
    <property type="evidence" value="ECO:0007669"/>
    <property type="project" value="TreeGrafter"/>
</dbReference>
<dbReference type="GO" id="GO:0090398">
    <property type="term" value="P:cellular senescence"/>
    <property type="evidence" value="ECO:0007669"/>
    <property type="project" value="TreeGrafter"/>
</dbReference>
<reference evidence="12 13" key="1">
    <citation type="journal article" date="2019" name="Mol. Ecol. Resour.">
        <title>Chromosome-level genome assembly of Triplophysa tibetana, a fish adapted to the harsh high-altitude environment of the Tibetan Plateau.</title>
        <authorList>
            <person name="Yang X."/>
            <person name="Liu H."/>
            <person name="Ma Z."/>
            <person name="Zou Y."/>
            <person name="Zou M."/>
            <person name="Mao Y."/>
            <person name="Li X."/>
            <person name="Wang H."/>
            <person name="Chen T."/>
            <person name="Wang W."/>
            <person name="Yang R."/>
        </authorList>
    </citation>
    <scope>NUCLEOTIDE SEQUENCE [LARGE SCALE GENOMIC DNA]</scope>
    <source>
        <strain evidence="12">TTIB1903HZAU</strain>
        <tissue evidence="12">Muscle</tissue>
    </source>
</reference>
<keyword evidence="13" id="KW-1185">Reference proteome</keyword>
<keyword evidence="6" id="KW-0963">Cytoplasm</keyword>
<evidence type="ECO:0000256" key="8">
    <source>
        <dbReference type="ARBA" id="ARBA00022685"/>
    </source>
</evidence>